<name>G9QLM9_9BACI</name>
<dbReference type="AlphaFoldDB" id="G9QLM9"/>
<dbReference type="RefSeq" id="WP_003354284.1">
    <property type="nucleotide sequence ID" value="NZ_JH414755.1"/>
</dbReference>
<evidence type="ECO:0000313" key="2">
    <source>
        <dbReference type="EMBL" id="EHL77941.1"/>
    </source>
</evidence>
<evidence type="ECO:0000256" key="1">
    <source>
        <dbReference type="SAM" id="MobiDB-lite"/>
    </source>
</evidence>
<gene>
    <name evidence="2" type="ORF">HMPREF1015_03122</name>
</gene>
<dbReference type="Proteomes" id="UP000011747">
    <property type="component" value="Unassembled WGS sequence"/>
</dbReference>
<feature type="region of interest" description="Disordered" evidence="1">
    <location>
        <begin position="1"/>
        <end position="57"/>
    </location>
</feature>
<dbReference type="HOGENOM" id="CLU_213666_0_0_9"/>
<reference evidence="2 3" key="1">
    <citation type="submission" date="2011-09" db="EMBL/GenBank/DDBJ databases">
        <title>The Genome Sequence of Bacillus smithii 7_3_47FAA.</title>
        <authorList>
            <consortium name="The Broad Institute Genome Sequencing Platform"/>
            <person name="Earl A."/>
            <person name="Ward D."/>
            <person name="Feldgarden M."/>
            <person name="Gevers D."/>
            <person name="Daigneault M."/>
            <person name="Strauss J."/>
            <person name="Allen-Vercoe E."/>
            <person name="Young S.K."/>
            <person name="Zeng Q."/>
            <person name="Gargeya S."/>
            <person name="Fitzgerald M."/>
            <person name="Haas B."/>
            <person name="Abouelleil A."/>
            <person name="Alvarado L."/>
            <person name="Arachchi H.M."/>
            <person name="Berlin A."/>
            <person name="Brown A."/>
            <person name="Chapman S.B."/>
            <person name="Chen Z."/>
            <person name="Dunbar C."/>
            <person name="Freedman E."/>
            <person name="Gearin G."/>
            <person name="Goldberg J."/>
            <person name="Griggs A."/>
            <person name="Gujja S."/>
            <person name="Heiman D."/>
            <person name="Howarth C."/>
            <person name="Larson L."/>
            <person name="Lui A."/>
            <person name="MacDonald P.J.P."/>
            <person name="Montmayeur A."/>
            <person name="Murphy C."/>
            <person name="Neiman D."/>
            <person name="Pearson M."/>
            <person name="Priest M."/>
            <person name="Roberts A."/>
            <person name="Saif S."/>
            <person name="Shea T."/>
            <person name="Shenoy N."/>
            <person name="Sisk P."/>
            <person name="Stolte C."/>
            <person name="Sykes S."/>
            <person name="Wortman J."/>
            <person name="Nusbaum C."/>
            <person name="Birren B."/>
        </authorList>
    </citation>
    <scope>NUCLEOTIDE SEQUENCE [LARGE SCALE GENOMIC DNA]</scope>
    <source>
        <strain evidence="2 3">7_3_47FAA</strain>
    </source>
</reference>
<organism evidence="2 3">
    <name type="scientific">Bacillus smithii 7_3_47FAA</name>
    <dbReference type="NCBI Taxonomy" id="665952"/>
    <lineage>
        <taxon>Bacteria</taxon>
        <taxon>Bacillati</taxon>
        <taxon>Bacillota</taxon>
        <taxon>Bacilli</taxon>
        <taxon>Bacillales</taxon>
        <taxon>Bacillaceae</taxon>
        <taxon>Bacillus</taxon>
    </lineage>
</organism>
<keyword evidence="3" id="KW-1185">Reference proteome</keyword>
<protein>
    <submittedName>
        <fullName evidence="2">Uncharacterized protein</fullName>
    </submittedName>
</protein>
<dbReference type="EMBL" id="ACWF01000103">
    <property type="protein sequence ID" value="EHL77941.1"/>
    <property type="molecule type" value="Genomic_DNA"/>
</dbReference>
<proteinExistence type="predicted"/>
<feature type="compositionally biased region" description="Polar residues" evidence="1">
    <location>
        <begin position="10"/>
        <end position="25"/>
    </location>
</feature>
<comment type="caution">
    <text evidence="2">The sequence shown here is derived from an EMBL/GenBank/DDBJ whole genome shotgun (WGS) entry which is preliminary data.</text>
</comment>
<sequence length="57" mass="6500">MGKWNEEAAPNNNLNSAELRSSKIPSQERGSHPFAEELSDDGERNKWAERQTKRSQS</sequence>
<dbReference type="PATRIC" id="fig|665952.3.peg.1963"/>
<accession>G9QLM9</accession>
<evidence type="ECO:0000313" key="3">
    <source>
        <dbReference type="Proteomes" id="UP000011747"/>
    </source>
</evidence>
<feature type="compositionally biased region" description="Basic and acidic residues" evidence="1">
    <location>
        <begin position="29"/>
        <end position="57"/>
    </location>
</feature>